<evidence type="ECO:0008006" key="2">
    <source>
        <dbReference type="Google" id="ProtNLM"/>
    </source>
</evidence>
<dbReference type="Gene3D" id="3.10.28.10">
    <property type="entry name" value="Homing endonucleases"/>
    <property type="match status" value="1"/>
</dbReference>
<evidence type="ECO:0000313" key="1">
    <source>
        <dbReference type="EMBL" id="KKM84662.1"/>
    </source>
</evidence>
<gene>
    <name evidence="1" type="ORF">LCGC14_1296870</name>
</gene>
<dbReference type="InterPro" id="IPR027434">
    <property type="entry name" value="Homing_endonucl"/>
</dbReference>
<feature type="non-terminal residue" evidence="1">
    <location>
        <position position="1"/>
    </location>
</feature>
<accession>A0A0F9NTM5</accession>
<sequence length="441" mass="50555">ERDLQNRQIIKISTLDFINKMIDGLTKISPKEWISSKGRMIGKIKLDVMSRDLFGFHRNRIRTLINEIKSGGYPDYTFAIEDLDVLEENVKANFAEKAKNIYNFINNYRLSNPNLREYRKQQYHLHNPNLNAHYFDIINSIEKAYWFGFLCADGSIRKGAGVIRIQIAASDIQLLEAFVNAIGINPNKIKVAPKEYKGKLYNYATLEFGSVQMAEALRNHHHFGSKSEIKSLPKFSDVLGGPTSRELLAGWLMGFYQGDGTSSNSIVGASSKSLLEQIKSAFDIKFPVRLQKKKVVFIDEDGKIHIHNSFYTLSLGSVMLNEITHLTRQNNIYLLNRKNRYRNMVREAQDVLKSKLDILGITKDIFETMVLDYTQIKLASIIDNSFNKLGLKNSRYAILAKYSTTVGAIRNLRNEWNIDLPPRDYFKLDTDGYLGNRNSKD</sequence>
<reference evidence="1" key="1">
    <citation type="journal article" date="2015" name="Nature">
        <title>Complex archaea that bridge the gap between prokaryotes and eukaryotes.</title>
        <authorList>
            <person name="Spang A."/>
            <person name="Saw J.H."/>
            <person name="Jorgensen S.L."/>
            <person name="Zaremba-Niedzwiedzka K."/>
            <person name="Martijn J."/>
            <person name="Lind A.E."/>
            <person name="van Eijk R."/>
            <person name="Schleper C."/>
            <person name="Guy L."/>
            <person name="Ettema T.J."/>
        </authorList>
    </citation>
    <scope>NUCLEOTIDE SEQUENCE</scope>
</reference>
<dbReference type="EMBL" id="LAZR01007530">
    <property type="protein sequence ID" value="KKM84662.1"/>
    <property type="molecule type" value="Genomic_DNA"/>
</dbReference>
<organism evidence="1">
    <name type="scientific">marine sediment metagenome</name>
    <dbReference type="NCBI Taxonomy" id="412755"/>
    <lineage>
        <taxon>unclassified sequences</taxon>
        <taxon>metagenomes</taxon>
        <taxon>ecological metagenomes</taxon>
    </lineage>
</organism>
<name>A0A0F9NTM5_9ZZZZ</name>
<protein>
    <recommendedName>
        <fullName evidence="2">DOD-type homing endonuclease domain-containing protein</fullName>
    </recommendedName>
</protein>
<proteinExistence type="predicted"/>
<dbReference type="AlphaFoldDB" id="A0A0F9NTM5"/>
<comment type="caution">
    <text evidence="1">The sequence shown here is derived from an EMBL/GenBank/DDBJ whole genome shotgun (WGS) entry which is preliminary data.</text>
</comment>